<dbReference type="AlphaFoldDB" id="A0A448KFP8"/>
<dbReference type="PANTHER" id="PTHR11236">
    <property type="entry name" value="AMINOBENZOATE/ANTHRANILATE SYNTHASE"/>
    <property type="match status" value="1"/>
</dbReference>
<name>A0A448KFP8_9ACTO</name>
<dbReference type="RefSeq" id="WP_034515110.1">
    <property type="nucleotide sequence ID" value="NZ_CBCRWE010000056.1"/>
</dbReference>
<keyword evidence="8" id="KW-0032">Aminotransferase</keyword>
<comment type="similarity">
    <text evidence="1">In the C-terminal section; belongs to the anthranilate synthase component I family.</text>
</comment>
<evidence type="ECO:0000259" key="5">
    <source>
        <dbReference type="Pfam" id="PF00117"/>
    </source>
</evidence>
<dbReference type="Gene3D" id="3.60.120.10">
    <property type="entry name" value="Anthranilate synthase"/>
    <property type="match status" value="1"/>
</dbReference>
<dbReference type="InterPro" id="IPR006221">
    <property type="entry name" value="TrpG/PapA_dom"/>
</dbReference>
<feature type="domain" description="Anthranilate synthase component I N-terminal" evidence="7">
    <location>
        <begin position="228"/>
        <end position="363"/>
    </location>
</feature>
<dbReference type="SUPFAM" id="SSF52317">
    <property type="entry name" value="Class I glutamine amidotransferase-like"/>
    <property type="match status" value="1"/>
</dbReference>
<evidence type="ECO:0000256" key="2">
    <source>
        <dbReference type="ARBA" id="ARBA00013139"/>
    </source>
</evidence>
<evidence type="ECO:0000259" key="6">
    <source>
        <dbReference type="Pfam" id="PF00425"/>
    </source>
</evidence>
<evidence type="ECO:0000256" key="1">
    <source>
        <dbReference type="ARBA" id="ARBA00005970"/>
    </source>
</evidence>
<feature type="domain" description="Glutamine amidotransferase" evidence="5">
    <location>
        <begin position="4"/>
        <end position="186"/>
    </location>
</feature>
<evidence type="ECO:0000259" key="7">
    <source>
        <dbReference type="Pfam" id="PF04715"/>
    </source>
</evidence>
<accession>A0A448KFP8</accession>
<dbReference type="PROSITE" id="PS51273">
    <property type="entry name" value="GATASE_TYPE_1"/>
    <property type="match status" value="1"/>
</dbReference>
<keyword evidence="9" id="KW-1185">Reference proteome</keyword>
<evidence type="ECO:0000313" key="9">
    <source>
        <dbReference type="Proteomes" id="UP000276899"/>
    </source>
</evidence>
<dbReference type="Pfam" id="PF00425">
    <property type="entry name" value="Chorismate_bind"/>
    <property type="match status" value="1"/>
</dbReference>
<dbReference type="CDD" id="cd01743">
    <property type="entry name" value="GATase1_Anthranilate_Synthase"/>
    <property type="match status" value="1"/>
</dbReference>
<proteinExistence type="inferred from homology"/>
<dbReference type="GO" id="GO:0005737">
    <property type="term" value="C:cytoplasm"/>
    <property type="evidence" value="ECO:0007669"/>
    <property type="project" value="TreeGrafter"/>
</dbReference>
<dbReference type="PANTHER" id="PTHR11236:SF18">
    <property type="entry name" value="AMINODEOXYCHORISMATE SYNTHASE"/>
    <property type="match status" value="1"/>
</dbReference>
<gene>
    <name evidence="8" type="primary">pabB</name>
    <name evidence="8" type="ORF">NCTC11923_02452</name>
</gene>
<dbReference type="InterPro" id="IPR005801">
    <property type="entry name" value="ADC_synthase"/>
</dbReference>
<dbReference type="GO" id="GO:0009396">
    <property type="term" value="P:folic acid-containing compound biosynthetic process"/>
    <property type="evidence" value="ECO:0007669"/>
    <property type="project" value="InterPro"/>
</dbReference>
<evidence type="ECO:0000256" key="3">
    <source>
        <dbReference type="ARBA" id="ARBA00022679"/>
    </source>
</evidence>
<dbReference type="InterPro" id="IPR029062">
    <property type="entry name" value="Class_I_gatase-like"/>
</dbReference>
<dbReference type="NCBIfam" id="TIGR00553">
    <property type="entry name" value="pabB"/>
    <property type="match status" value="1"/>
</dbReference>
<keyword evidence="4" id="KW-0315">Glutamine amidotransferase</keyword>
<dbReference type="InterPro" id="IPR005802">
    <property type="entry name" value="ADC_synth_comp_1"/>
</dbReference>
<dbReference type="InterPro" id="IPR019999">
    <property type="entry name" value="Anth_synth_I-like"/>
</dbReference>
<dbReference type="EC" id="2.6.1.85" evidence="2"/>
<dbReference type="PRINTS" id="PR00099">
    <property type="entry name" value="CPSGATASE"/>
</dbReference>
<protein>
    <recommendedName>
        <fullName evidence="2">aminodeoxychorismate synthase</fullName>
        <ecNumber evidence="2">2.6.1.85</ecNumber>
    </recommendedName>
</protein>
<organism evidence="8 9">
    <name type="scientific">Actinomyces slackii</name>
    <dbReference type="NCBI Taxonomy" id="52774"/>
    <lineage>
        <taxon>Bacteria</taxon>
        <taxon>Bacillati</taxon>
        <taxon>Actinomycetota</taxon>
        <taxon>Actinomycetes</taxon>
        <taxon>Actinomycetales</taxon>
        <taxon>Actinomycetaceae</taxon>
        <taxon>Actinomyces</taxon>
    </lineage>
</organism>
<dbReference type="PRINTS" id="PR00096">
    <property type="entry name" value="GATASE"/>
</dbReference>
<dbReference type="Proteomes" id="UP000276899">
    <property type="component" value="Chromosome"/>
</dbReference>
<dbReference type="Gene3D" id="3.40.50.880">
    <property type="match status" value="1"/>
</dbReference>
<dbReference type="STRING" id="1278298.GCA_000428685_02551"/>
<dbReference type="GO" id="GO:0046820">
    <property type="term" value="F:4-amino-4-deoxychorismate synthase activity"/>
    <property type="evidence" value="ECO:0007669"/>
    <property type="project" value="UniProtKB-EC"/>
</dbReference>
<keyword evidence="3 8" id="KW-0808">Transferase</keyword>
<dbReference type="InterPro" id="IPR015890">
    <property type="entry name" value="Chorismate_C"/>
</dbReference>
<evidence type="ECO:0000313" key="8">
    <source>
        <dbReference type="EMBL" id="VEG75774.1"/>
    </source>
</evidence>
<dbReference type="Pfam" id="PF04715">
    <property type="entry name" value="Anth_synt_I_N"/>
    <property type="match status" value="1"/>
</dbReference>
<dbReference type="InterPro" id="IPR006805">
    <property type="entry name" value="Anth_synth_I_N"/>
</dbReference>
<dbReference type="InterPro" id="IPR017926">
    <property type="entry name" value="GATASE"/>
</dbReference>
<dbReference type="SUPFAM" id="SSF56322">
    <property type="entry name" value="ADC synthase"/>
    <property type="match status" value="1"/>
</dbReference>
<feature type="domain" description="Chorismate-utilising enzyme C-terminal" evidence="6">
    <location>
        <begin position="424"/>
        <end position="679"/>
    </location>
</feature>
<dbReference type="GO" id="GO:0000162">
    <property type="term" value="P:L-tryptophan biosynthetic process"/>
    <property type="evidence" value="ECO:0007669"/>
    <property type="project" value="TreeGrafter"/>
</dbReference>
<dbReference type="EMBL" id="LR134363">
    <property type="protein sequence ID" value="VEG75774.1"/>
    <property type="molecule type" value="Genomic_DNA"/>
</dbReference>
<dbReference type="NCBIfam" id="TIGR00566">
    <property type="entry name" value="trpG_papA"/>
    <property type="match status" value="1"/>
</dbReference>
<dbReference type="Pfam" id="PF00117">
    <property type="entry name" value="GATase"/>
    <property type="match status" value="1"/>
</dbReference>
<dbReference type="GO" id="GO:0008153">
    <property type="term" value="P:4-aminobenzoate biosynthetic process"/>
    <property type="evidence" value="ECO:0007669"/>
    <property type="project" value="TreeGrafter"/>
</dbReference>
<evidence type="ECO:0000256" key="4">
    <source>
        <dbReference type="ARBA" id="ARBA00022962"/>
    </source>
</evidence>
<sequence>MKILLIDNYDSYTYNLYQVLARFGDVQVLKNDDDSLRVMNFSMFHAVVVSPGPGNPANLGDFGYASTVYSLPELPVLGVCLGHQGLAVAAQGRVVEAPEPLHGFVGGMVHYGDPLFAGVPRRFSAVRYHSLSVSEPVSDDMKVIARSESDGLVMGLRHRRRPHWGVQFHPESVATTYGEQIIANFLNLALDWLVDHGKVDSKFRDDELVRYANVLQLSSNADGVKLAEFFDCMYGNWVWLDCARVSNANAKYSYFVPAGVLRNDLVRYDSAEADVLTIERDGLVRERLHTDVFGYLKSKLRQPKISNMSAIPGTFKGGYVGYFGYEMKAKCGLNAFHSASTPDSIWVKSLNYVVLDHVEDRAYAVEIGDSADGASWPEQLRDSFQEWSSRLGKDNTASESGSTTVSCSSELPDDNFVRKLARSRDDYVEQISKIKSELHKGNTYEVCLTNILHAGYDDDASLRKYFELRASNPAPYAAFLKLGGLTVYCSSPECFLTVSSDGVVRSRPIKGTAPRSLDPATDSKRREALAADRKTVAENLMIVDLVRNDLGRVCKPGSVTVPDYMMVESYETVHQLVSTIRGDIRDDRDTIDAIQASFPPGSMTGAPKVRTTDIIDRLETSARGIYSGSIGYLSYDGAADLNVVIRTAVAYDDEIGIGSGGAIVLDSDPDEEYREMLLKAKALVRVFL</sequence>
<dbReference type="PRINTS" id="PR00097">
    <property type="entry name" value="ANTSNTHASEII"/>
</dbReference>
<reference evidence="8 9" key="1">
    <citation type="submission" date="2018-12" db="EMBL/GenBank/DDBJ databases">
        <authorList>
            <consortium name="Pathogen Informatics"/>
        </authorList>
    </citation>
    <scope>NUCLEOTIDE SEQUENCE [LARGE SCALE GENOMIC DNA]</scope>
    <source>
        <strain evidence="8 9">NCTC11923</strain>
    </source>
</reference>
<dbReference type="KEGG" id="asla:NCTC11923_02452"/>